<evidence type="ECO:0000256" key="6">
    <source>
        <dbReference type="ARBA" id="ARBA00023163"/>
    </source>
</evidence>
<dbReference type="Gene3D" id="3.90.1800.10">
    <property type="entry name" value="RNA polymerase alpha subunit dimerisation domain"/>
    <property type="match status" value="1"/>
</dbReference>
<dbReference type="GO" id="GO:0006351">
    <property type="term" value="P:DNA-templated transcription"/>
    <property type="evidence" value="ECO:0007669"/>
    <property type="project" value="InterPro"/>
</dbReference>
<evidence type="ECO:0000256" key="1">
    <source>
        <dbReference type="ARBA" id="ARBA00006835"/>
    </source>
</evidence>
<evidence type="ECO:0000313" key="10">
    <source>
        <dbReference type="Proteomes" id="UP000193719"/>
    </source>
</evidence>
<dbReference type="Pfam" id="PF04560">
    <property type="entry name" value="RNA_pol_Rpb2_7"/>
    <property type="match status" value="1"/>
</dbReference>
<dbReference type="InterPro" id="IPR007641">
    <property type="entry name" value="RNA_pol_Rpb2_7"/>
</dbReference>
<dbReference type="GO" id="GO:0003677">
    <property type="term" value="F:DNA binding"/>
    <property type="evidence" value="ECO:0007669"/>
    <property type="project" value="InterPro"/>
</dbReference>
<evidence type="ECO:0000256" key="4">
    <source>
        <dbReference type="ARBA" id="ARBA00022679"/>
    </source>
</evidence>
<dbReference type="GO" id="GO:0003899">
    <property type="term" value="F:DNA-directed RNA polymerase activity"/>
    <property type="evidence" value="ECO:0007669"/>
    <property type="project" value="UniProtKB-EC"/>
</dbReference>
<feature type="domain" description="DNA-directed RNA polymerase subunit 2 hybrid-binding" evidence="7">
    <location>
        <begin position="184"/>
        <end position="239"/>
    </location>
</feature>
<keyword evidence="3" id="KW-0240">DNA-directed RNA polymerase</keyword>
<dbReference type="Proteomes" id="UP000193719">
    <property type="component" value="Unassembled WGS sequence"/>
</dbReference>
<organism evidence="9 10">
    <name type="scientific">Piromyces finnis</name>
    <dbReference type="NCBI Taxonomy" id="1754191"/>
    <lineage>
        <taxon>Eukaryota</taxon>
        <taxon>Fungi</taxon>
        <taxon>Fungi incertae sedis</taxon>
        <taxon>Chytridiomycota</taxon>
        <taxon>Chytridiomycota incertae sedis</taxon>
        <taxon>Neocallimastigomycetes</taxon>
        <taxon>Neocallimastigales</taxon>
        <taxon>Neocallimastigaceae</taxon>
        <taxon>Piromyces</taxon>
    </lineage>
</organism>
<proteinExistence type="inferred from homology"/>
<dbReference type="InterPro" id="IPR037033">
    <property type="entry name" value="DNA-dir_RNAP_su2_hyb_sf"/>
</dbReference>
<dbReference type="AlphaFoldDB" id="A0A1Y1UTR3"/>
<evidence type="ECO:0000259" key="8">
    <source>
        <dbReference type="Pfam" id="PF04560"/>
    </source>
</evidence>
<dbReference type="Gene3D" id="2.40.50.150">
    <property type="match status" value="2"/>
</dbReference>
<feature type="domain" description="RNA polymerase Rpb2" evidence="8">
    <location>
        <begin position="415"/>
        <end position="495"/>
    </location>
</feature>
<dbReference type="InterPro" id="IPR014724">
    <property type="entry name" value="RNA_pol_RPB2_OB-fold"/>
</dbReference>
<feature type="domain" description="DNA-directed RNA polymerase subunit 2 hybrid-binding" evidence="7">
    <location>
        <begin position="248"/>
        <end position="412"/>
    </location>
</feature>
<dbReference type="EC" id="2.7.7.6" evidence="2"/>
<name>A0A1Y1UTR3_9FUNG</name>
<dbReference type="Pfam" id="PF00562">
    <property type="entry name" value="RNA_pol_Rpb2_6"/>
    <property type="match status" value="2"/>
</dbReference>
<dbReference type="InterPro" id="IPR015712">
    <property type="entry name" value="DNA-dir_RNA_pol_su2"/>
</dbReference>
<dbReference type="Gene3D" id="2.40.270.10">
    <property type="entry name" value="DNA-directed RNA polymerase, subunit 2, domain 6"/>
    <property type="match status" value="3"/>
</dbReference>
<evidence type="ECO:0000256" key="5">
    <source>
        <dbReference type="ARBA" id="ARBA00022695"/>
    </source>
</evidence>
<evidence type="ECO:0000259" key="7">
    <source>
        <dbReference type="Pfam" id="PF00562"/>
    </source>
</evidence>
<keyword evidence="6" id="KW-0804">Transcription</keyword>
<dbReference type="OrthoDB" id="10248617at2759"/>
<evidence type="ECO:0000313" key="9">
    <source>
        <dbReference type="EMBL" id="ORX41408.1"/>
    </source>
</evidence>
<evidence type="ECO:0000256" key="2">
    <source>
        <dbReference type="ARBA" id="ARBA00012418"/>
    </source>
</evidence>
<reference evidence="9 10" key="2">
    <citation type="submission" date="2016-08" db="EMBL/GenBank/DDBJ databases">
        <title>Pervasive Adenine N6-methylation of Active Genes in Fungi.</title>
        <authorList>
            <consortium name="DOE Joint Genome Institute"/>
            <person name="Mondo S.J."/>
            <person name="Dannebaum R.O."/>
            <person name="Kuo R.C."/>
            <person name="Labutti K."/>
            <person name="Haridas S."/>
            <person name="Kuo A."/>
            <person name="Salamov A."/>
            <person name="Ahrendt S.R."/>
            <person name="Lipzen A."/>
            <person name="Sullivan W."/>
            <person name="Andreopoulos W.B."/>
            <person name="Clum A."/>
            <person name="Lindquist E."/>
            <person name="Daum C."/>
            <person name="Ramamoorthy G.K."/>
            <person name="Gryganskyi A."/>
            <person name="Culley D."/>
            <person name="Magnuson J.K."/>
            <person name="James T.Y."/>
            <person name="O'Malley M.A."/>
            <person name="Stajich J.E."/>
            <person name="Spatafora J.W."/>
            <person name="Visel A."/>
            <person name="Grigoriev I.V."/>
        </authorList>
    </citation>
    <scope>NUCLEOTIDE SEQUENCE [LARGE SCALE GENOMIC DNA]</scope>
    <source>
        <strain evidence="10">finn</strain>
    </source>
</reference>
<keyword evidence="5" id="KW-0548">Nucleotidyltransferase</keyword>
<reference evidence="9 10" key="1">
    <citation type="submission" date="2016-08" db="EMBL/GenBank/DDBJ databases">
        <title>Genomes of anaerobic fungi encode conserved fungal cellulosomes for biomass hydrolysis.</title>
        <authorList>
            <consortium name="DOE Joint Genome Institute"/>
            <person name="Haitjema C.H."/>
            <person name="Gilmore S.P."/>
            <person name="Henske J.K."/>
            <person name="Solomon K.V."/>
            <person name="De Groot R."/>
            <person name="Kuo A."/>
            <person name="Mondo S.J."/>
            <person name="Salamov A.A."/>
            <person name="Labutti K."/>
            <person name="Zhao Z."/>
            <person name="Chiniquy J."/>
            <person name="Barry K."/>
            <person name="Brewer H.M."/>
            <person name="Purvine S.O."/>
            <person name="Wright A.T."/>
            <person name="Boxma B."/>
            <person name="Van Alen T."/>
            <person name="Hackstein J.H."/>
            <person name="Baker S.E."/>
            <person name="Grigoriev I.V."/>
            <person name="O'Malley M.A."/>
        </authorList>
    </citation>
    <scope>NUCLEOTIDE SEQUENCE [LARGE SCALE GENOMIC DNA]</scope>
    <source>
        <strain evidence="10">finn</strain>
    </source>
</reference>
<dbReference type="STRING" id="1754191.A0A1Y1UTR3"/>
<feature type="non-terminal residue" evidence="9">
    <location>
        <position position="1"/>
    </location>
</feature>
<dbReference type="PANTHER" id="PTHR20856">
    <property type="entry name" value="DNA-DIRECTED RNA POLYMERASE I SUBUNIT 2"/>
    <property type="match status" value="1"/>
</dbReference>
<accession>A0A1Y1UTR3</accession>
<protein>
    <recommendedName>
        <fullName evidence="2">DNA-directed RNA polymerase</fullName>
        <ecNumber evidence="2">2.7.7.6</ecNumber>
    </recommendedName>
</protein>
<gene>
    <name evidence="9" type="ORF">BCR36DRAFT_468358</name>
</gene>
<dbReference type="GO" id="GO:0000428">
    <property type="term" value="C:DNA-directed RNA polymerase complex"/>
    <property type="evidence" value="ECO:0007669"/>
    <property type="project" value="UniProtKB-KW"/>
</dbReference>
<keyword evidence="4" id="KW-0808">Transferase</keyword>
<dbReference type="InterPro" id="IPR007120">
    <property type="entry name" value="DNA-dir_RNAP_su2_dom"/>
</dbReference>
<sequence>FIDISEYKCNTEYVYEEIDPNFVFGLISALSPFPGNNHVPRLTFQAGMTKQCMSNDSTIFQFNDNSRKLINAQRPFCMTKLESILSRRLCHYQPLNILFNATNYTLNNLFNLFTNIDDENNGNEFEINGFKENNKKYLDEIIKGNNFERNIQINNEEFRNRINLLTNINIEKDENNRNSNSTTTSSTITNNNTYHRFGGQNAVVAIMAFGNNQEDSVIFNAKSIENGLFKNIFRKPVIVEHSSLFIKDDICYCCVEVRHMYKPQQGDKFASRYAQKGVIGSILPEDVLPRTEYGIIPDIIVNPHAFPSRMTVGHLIEMYVGKCMVIDPQKFGTFFDASIESDDIKNFRSTFIKSGIPIMEKMIDPKTEMNIGSAFVGVCYYTALQHQVEEKMFYRITGNVNSISKQPTEGKANNGGLRIGEMEKDALVAHGANAILKDMFRNNTDIMEIKYCTTCHSISTSEKCCNSETKSLTISNSFNIMNSYLNSINIQTTMYE</sequence>
<comment type="similarity">
    <text evidence="1">Belongs to the RNA polymerase beta chain family.</text>
</comment>
<dbReference type="SUPFAM" id="SSF64484">
    <property type="entry name" value="beta and beta-prime subunits of DNA dependent RNA-polymerase"/>
    <property type="match status" value="1"/>
</dbReference>
<evidence type="ECO:0000256" key="3">
    <source>
        <dbReference type="ARBA" id="ARBA00022478"/>
    </source>
</evidence>
<dbReference type="GO" id="GO:0032549">
    <property type="term" value="F:ribonucleoside binding"/>
    <property type="evidence" value="ECO:0007669"/>
    <property type="project" value="InterPro"/>
</dbReference>
<dbReference type="EMBL" id="MCFH01000089">
    <property type="protein sequence ID" value="ORX41408.1"/>
    <property type="molecule type" value="Genomic_DNA"/>
</dbReference>
<comment type="caution">
    <text evidence="9">The sequence shown here is derived from an EMBL/GenBank/DDBJ whole genome shotgun (WGS) entry which is preliminary data.</text>
</comment>
<keyword evidence="10" id="KW-1185">Reference proteome</keyword>